<protein>
    <recommendedName>
        <fullName evidence="3">t-SNARE coiled-coil homology domain-containing protein</fullName>
    </recommendedName>
</protein>
<evidence type="ECO:0000313" key="5">
    <source>
        <dbReference type="Proteomes" id="UP000269221"/>
    </source>
</evidence>
<dbReference type="EMBL" id="QRBI01000185">
    <property type="protein sequence ID" value="RMB95456.1"/>
    <property type="molecule type" value="Genomic_DNA"/>
</dbReference>
<evidence type="ECO:0000259" key="3">
    <source>
        <dbReference type="PROSITE" id="PS50192"/>
    </source>
</evidence>
<dbReference type="Gene3D" id="1.20.58.70">
    <property type="match status" value="1"/>
</dbReference>
<keyword evidence="2" id="KW-0175">Coiled coil</keyword>
<gene>
    <name evidence="4" type="ORF">DUI87_28079</name>
</gene>
<dbReference type="GO" id="GO:0005886">
    <property type="term" value="C:plasma membrane"/>
    <property type="evidence" value="ECO:0007669"/>
    <property type="project" value="TreeGrafter"/>
</dbReference>
<evidence type="ECO:0000256" key="1">
    <source>
        <dbReference type="ARBA" id="ARBA00009063"/>
    </source>
</evidence>
<evidence type="ECO:0000256" key="2">
    <source>
        <dbReference type="ARBA" id="ARBA00023054"/>
    </source>
</evidence>
<dbReference type="GO" id="GO:0006887">
    <property type="term" value="P:exocytosis"/>
    <property type="evidence" value="ECO:0007669"/>
    <property type="project" value="TreeGrafter"/>
</dbReference>
<name>A0A3M0JKV7_HIRRU</name>
<dbReference type="SUPFAM" id="SSF47661">
    <property type="entry name" value="t-snare proteins"/>
    <property type="match status" value="1"/>
</dbReference>
<accession>A0A3M0JKV7</accession>
<dbReference type="GO" id="GO:0012505">
    <property type="term" value="C:endomembrane system"/>
    <property type="evidence" value="ECO:0007669"/>
    <property type="project" value="TreeGrafter"/>
</dbReference>
<comment type="similarity">
    <text evidence="1">Belongs to the syntaxin family.</text>
</comment>
<dbReference type="PANTHER" id="PTHR19957">
    <property type="entry name" value="SYNTAXIN"/>
    <property type="match status" value="1"/>
</dbReference>
<dbReference type="GO" id="GO:0006906">
    <property type="term" value="P:vesicle fusion"/>
    <property type="evidence" value="ECO:0007669"/>
    <property type="project" value="TreeGrafter"/>
</dbReference>
<dbReference type="SMART" id="SM00397">
    <property type="entry name" value="t_SNARE"/>
    <property type="match status" value="1"/>
</dbReference>
<dbReference type="AlphaFoldDB" id="A0A3M0JKV7"/>
<feature type="domain" description="T-SNARE coiled-coil homology" evidence="3">
    <location>
        <begin position="197"/>
        <end position="259"/>
    </location>
</feature>
<dbReference type="Proteomes" id="UP000269221">
    <property type="component" value="Unassembled WGS sequence"/>
</dbReference>
<keyword evidence="5" id="KW-1185">Reference proteome</keyword>
<dbReference type="GO" id="GO:0005484">
    <property type="term" value="F:SNAP receptor activity"/>
    <property type="evidence" value="ECO:0007669"/>
    <property type="project" value="TreeGrafter"/>
</dbReference>
<dbReference type="InterPro" id="IPR045242">
    <property type="entry name" value="Syntaxin"/>
</dbReference>
<sequence length="293" mass="32083">MRDRLAELQQRAAAEGDPHDDSVRFDNPAFVGDDASPVGRALREAAELWRALERLEQLSESIDRTQQSVLCCTSEESIAREKSGLGAARAAFARQAAALQPRLGALPAAPAGGSGRAGPRVRQTQLWLLLRRYGAVLARHYARESRYRHRLKEQIQRQAELAGINLGAQDVDLLAESPQGPRIVGRDLEELKAKHHLGLAQARQRQLLELEAQMLELRGLFVQLEGLLAQQHGAADSVEQHVLRTLDYAAQTSGGVKRACKYQRPSRLSALLTAALGLCSCCPCLPCPGRGLR</sequence>
<dbReference type="STRING" id="333673.A0A3M0JKV7"/>
<dbReference type="GO" id="GO:0006886">
    <property type="term" value="P:intracellular protein transport"/>
    <property type="evidence" value="ECO:0007669"/>
    <property type="project" value="TreeGrafter"/>
</dbReference>
<dbReference type="InterPro" id="IPR010989">
    <property type="entry name" value="SNARE"/>
</dbReference>
<comment type="caution">
    <text evidence="4">The sequence shown here is derived from an EMBL/GenBank/DDBJ whole genome shotgun (WGS) entry which is preliminary data.</text>
</comment>
<organism evidence="4 5">
    <name type="scientific">Hirundo rustica rustica</name>
    <dbReference type="NCBI Taxonomy" id="333673"/>
    <lineage>
        <taxon>Eukaryota</taxon>
        <taxon>Metazoa</taxon>
        <taxon>Chordata</taxon>
        <taxon>Craniata</taxon>
        <taxon>Vertebrata</taxon>
        <taxon>Euteleostomi</taxon>
        <taxon>Archelosauria</taxon>
        <taxon>Archosauria</taxon>
        <taxon>Dinosauria</taxon>
        <taxon>Saurischia</taxon>
        <taxon>Theropoda</taxon>
        <taxon>Coelurosauria</taxon>
        <taxon>Aves</taxon>
        <taxon>Neognathae</taxon>
        <taxon>Neoaves</taxon>
        <taxon>Telluraves</taxon>
        <taxon>Australaves</taxon>
        <taxon>Passeriformes</taxon>
        <taxon>Sylvioidea</taxon>
        <taxon>Hirundinidae</taxon>
        <taxon>Hirundo</taxon>
    </lineage>
</organism>
<reference evidence="4 5" key="1">
    <citation type="submission" date="2018-07" db="EMBL/GenBank/DDBJ databases">
        <title>A high quality draft genome assembly of the barn swallow (H. rustica rustica).</title>
        <authorList>
            <person name="Formenti G."/>
            <person name="Chiara M."/>
            <person name="Poveda L."/>
            <person name="Francoijs K.-J."/>
            <person name="Bonisoli-Alquati A."/>
            <person name="Canova L."/>
            <person name="Gianfranceschi L."/>
            <person name="Horner D.S."/>
            <person name="Saino N."/>
        </authorList>
    </citation>
    <scope>NUCLEOTIDE SEQUENCE [LARGE SCALE GENOMIC DNA]</scope>
    <source>
        <strain evidence="4">Chelidonia</strain>
        <tissue evidence="4">Blood</tissue>
    </source>
</reference>
<dbReference type="GO" id="GO:0048278">
    <property type="term" value="P:vesicle docking"/>
    <property type="evidence" value="ECO:0007669"/>
    <property type="project" value="TreeGrafter"/>
</dbReference>
<dbReference type="PROSITE" id="PS50192">
    <property type="entry name" value="T_SNARE"/>
    <property type="match status" value="1"/>
</dbReference>
<proteinExistence type="inferred from homology"/>
<dbReference type="OrthoDB" id="10255013at2759"/>
<dbReference type="GO" id="GO:0000149">
    <property type="term" value="F:SNARE binding"/>
    <property type="evidence" value="ECO:0007669"/>
    <property type="project" value="TreeGrafter"/>
</dbReference>
<dbReference type="PANTHER" id="PTHR19957:SF72">
    <property type="entry name" value="SYNTAXIN-3-LIKE"/>
    <property type="match status" value="1"/>
</dbReference>
<evidence type="ECO:0000313" key="4">
    <source>
        <dbReference type="EMBL" id="RMB95456.1"/>
    </source>
</evidence>
<dbReference type="InterPro" id="IPR000727">
    <property type="entry name" value="T_SNARE_dom"/>
</dbReference>
<dbReference type="GO" id="GO:0031201">
    <property type="term" value="C:SNARE complex"/>
    <property type="evidence" value="ECO:0007669"/>
    <property type="project" value="TreeGrafter"/>
</dbReference>